<reference evidence="3" key="1">
    <citation type="journal article" date="2011" name="Nature">
        <title>Genome sequence and analysis of the tuber crop potato.</title>
        <authorList>
            <consortium name="The Potato Genome Sequencing Consortium"/>
        </authorList>
    </citation>
    <scope>NUCLEOTIDE SEQUENCE [LARGE SCALE GENOMIC DNA]</scope>
    <source>
        <strain evidence="3">cv. DM1-3 516 R44</strain>
    </source>
</reference>
<dbReference type="AlphaFoldDB" id="M1DAS6"/>
<evidence type="ECO:0000256" key="1">
    <source>
        <dbReference type="SAM" id="MobiDB-lite"/>
    </source>
</evidence>
<keyword evidence="3" id="KW-1185">Reference proteome</keyword>
<evidence type="ECO:0000313" key="2">
    <source>
        <dbReference type="EnsemblPlants" id="PGSC0003DMT400086005"/>
    </source>
</evidence>
<sequence length="88" mass="9918">MSGGAAPLRVPQPRFYSFEPGARYHSIHVTRINIQRFVDPVEHSEPCAVRGRPARRNVKEQGVPNTPEVQPQGKVTNAEFREAIRKLS</sequence>
<dbReference type="EnsemblPlants" id="PGSC0003DMT400086005">
    <property type="protein sequence ID" value="PGSC0003DMT400086005"/>
    <property type="gene ID" value="PGSC0003DMG400035576"/>
</dbReference>
<feature type="compositionally biased region" description="Polar residues" evidence="1">
    <location>
        <begin position="63"/>
        <end position="75"/>
    </location>
</feature>
<feature type="region of interest" description="Disordered" evidence="1">
    <location>
        <begin position="54"/>
        <end position="77"/>
    </location>
</feature>
<name>M1DAS6_SOLTU</name>
<evidence type="ECO:0000313" key="3">
    <source>
        <dbReference type="Proteomes" id="UP000011115"/>
    </source>
</evidence>
<dbReference type="InParanoid" id="M1DAS6"/>
<proteinExistence type="predicted"/>
<dbReference type="PaxDb" id="4113-PGSC0003DMT400086005"/>
<dbReference type="Gramene" id="PGSC0003DMT400086005">
    <property type="protein sequence ID" value="PGSC0003DMT400086005"/>
    <property type="gene ID" value="PGSC0003DMG400035576"/>
</dbReference>
<dbReference type="HOGENOM" id="CLU_190260_0_0_1"/>
<protein>
    <recommendedName>
        <fullName evidence="4">Gag-pol polyprotein</fullName>
    </recommendedName>
</protein>
<organism evidence="2 3">
    <name type="scientific">Solanum tuberosum</name>
    <name type="common">Potato</name>
    <dbReference type="NCBI Taxonomy" id="4113"/>
    <lineage>
        <taxon>Eukaryota</taxon>
        <taxon>Viridiplantae</taxon>
        <taxon>Streptophyta</taxon>
        <taxon>Embryophyta</taxon>
        <taxon>Tracheophyta</taxon>
        <taxon>Spermatophyta</taxon>
        <taxon>Magnoliopsida</taxon>
        <taxon>eudicotyledons</taxon>
        <taxon>Gunneridae</taxon>
        <taxon>Pentapetalae</taxon>
        <taxon>asterids</taxon>
        <taxon>lamiids</taxon>
        <taxon>Solanales</taxon>
        <taxon>Solanaceae</taxon>
        <taxon>Solanoideae</taxon>
        <taxon>Solaneae</taxon>
        <taxon>Solanum</taxon>
    </lineage>
</organism>
<reference evidence="2" key="2">
    <citation type="submission" date="2015-06" db="UniProtKB">
        <authorList>
            <consortium name="EnsemblPlants"/>
        </authorList>
    </citation>
    <scope>IDENTIFICATION</scope>
    <source>
        <strain evidence="2">DM1-3 516 R44</strain>
    </source>
</reference>
<evidence type="ECO:0008006" key="4">
    <source>
        <dbReference type="Google" id="ProtNLM"/>
    </source>
</evidence>
<accession>M1DAS6</accession>
<dbReference type="Proteomes" id="UP000011115">
    <property type="component" value="Unassembled WGS sequence"/>
</dbReference>